<reference evidence="6" key="1">
    <citation type="journal article" date="2022" name="Microbiol. Spectr.">
        <title>An Nuclear Magnetic Resonance Fingerprint Matching Approach for the Identification and Structural Re-Evaluation of Pseudomonas Lipopeptides.</title>
        <authorList>
            <person name="De Roo V."/>
            <person name="Verleysen Y."/>
            <person name="Kovacs B."/>
            <person name="De Vleeschouwer M."/>
            <person name="Muangkaew P."/>
            <person name="Girard L."/>
            <person name="Hofte M."/>
            <person name="De Mot R."/>
            <person name="Madder A."/>
            <person name="Geudens N."/>
            <person name="Martins J.C."/>
        </authorList>
    </citation>
    <scope>NUCLEOTIDE SEQUENCE</scope>
    <source>
        <strain evidence="6">COR51</strain>
    </source>
</reference>
<dbReference type="Pfam" id="PF01258">
    <property type="entry name" value="zf-dskA_traR"/>
    <property type="match status" value="1"/>
</dbReference>
<feature type="domain" description="Zinc finger DksA/TraR C4-type" evidence="5">
    <location>
        <begin position="3"/>
        <end position="32"/>
    </location>
</feature>
<keyword evidence="7" id="KW-1185">Reference proteome</keyword>
<dbReference type="PROSITE" id="PS51128">
    <property type="entry name" value="ZF_DKSA_2"/>
    <property type="match status" value="1"/>
</dbReference>
<protein>
    <submittedName>
        <fullName evidence="6">TraR/DksA C4-type zinc finger protein</fullName>
    </submittedName>
</protein>
<dbReference type="RefSeq" id="WP_262950473.1">
    <property type="nucleotide sequence ID" value="NZ_JAOSLA010000003.1"/>
</dbReference>
<dbReference type="EMBL" id="JAOSLA010000003">
    <property type="protein sequence ID" value="MCU7237136.1"/>
    <property type="molecule type" value="Genomic_DNA"/>
</dbReference>
<reference evidence="6" key="3">
    <citation type="journal article" date="2023" name="mSystems">
        <title>Charting the Lipopeptidome of Nonpathogenic Pseudomonas.</title>
        <authorList>
            <person name="Cesa-Luna C."/>
            <person name="Geudens N."/>
            <person name="Girard L."/>
            <person name="De Roo V."/>
            <person name="Maklad H.R."/>
            <person name="Martins J.C."/>
            <person name="Hofte M."/>
            <person name="De Mot R."/>
        </authorList>
    </citation>
    <scope>NUCLEOTIDE SEQUENCE</scope>
    <source>
        <strain evidence="6">COR51</strain>
    </source>
</reference>
<keyword evidence="1" id="KW-0479">Metal-binding</keyword>
<keyword evidence="3" id="KW-0862">Zinc</keyword>
<comment type="caution">
    <text evidence="6">The sequence shown here is derived from an EMBL/GenBank/DDBJ whole genome shotgun (WGS) entry which is preliminary data.</text>
</comment>
<evidence type="ECO:0000313" key="6">
    <source>
        <dbReference type="EMBL" id="MCU7237136.1"/>
    </source>
</evidence>
<sequence length="40" mass="4572">MDCIGCDEPIPEARRLAEKGCSRCIECQQIHEGRRARNAR</sequence>
<evidence type="ECO:0000256" key="3">
    <source>
        <dbReference type="ARBA" id="ARBA00022833"/>
    </source>
</evidence>
<evidence type="ECO:0000259" key="5">
    <source>
        <dbReference type="Pfam" id="PF01258"/>
    </source>
</evidence>
<dbReference type="SUPFAM" id="SSF57716">
    <property type="entry name" value="Glucocorticoid receptor-like (DNA-binding domain)"/>
    <property type="match status" value="1"/>
</dbReference>
<name>A0ABT2V615_9PSED</name>
<dbReference type="InterPro" id="IPR000962">
    <property type="entry name" value="Znf_DskA_TraR"/>
</dbReference>
<organism evidence="6 7">
    <name type="scientific">Pseudomonas peradeniyensis</name>
    <dbReference type="NCBI Taxonomy" id="2745488"/>
    <lineage>
        <taxon>Bacteria</taxon>
        <taxon>Pseudomonadati</taxon>
        <taxon>Pseudomonadota</taxon>
        <taxon>Gammaproteobacteria</taxon>
        <taxon>Pseudomonadales</taxon>
        <taxon>Pseudomonadaceae</taxon>
        <taxon>Pseudomonas</taxon>
    </lineage>
</organism>
<accession>A0ABT2V615</accession>
<evidence type="ECO:0000256" key="4">
    <source>
        <dbReference type="PROSITE-ProRule" id="PRU00510"/>
    </source>
</evidence>
<feature type="zinc finger region" description="dksA C4-type" evidence="4">
    <location>
        <begin position="3"/>
        <end position="27"/>
    </location>
</feature>
<dbReference type="Gene3D" id="1.20.120.910">
    <property type="entry name" value="DksA, coiled-coil domain"/>
    <property type="match status" value="1"/>
</dbReference>
<proteinExistence type="predicted"/>
<reference evidence="6" key="2">
    <citation type="submission" date="2022-09" db="EMBL/GenBank/DDBJ databases">
        <authorList>
            <person name="Cesa-Luna C."/>
            <person name="Girard L."/>
            <person name="Lood C."/>
            <person name="Hofte M."/>
            <person name="De Mot R."/>
        </authorList>
    </citation>
    <scope>NUCLEOTIDE SEQUENCE</scope>
    <source>
        <strain evidence="6">COR51</strain>
    </source>
</reference>
<gene>
    <name evidence="6" type="ORF">OC929_03665</name>
</gene>
<evidence type="ECO:0000313" key="7">
    <source>
        <dbReference type="Proteomes" id="UP001139994"/>
    </source>
</evidence>
<evidence type="ECO:0000256" key="1">
    <source>
        <dbReference type="ARBA" id="ARBA00022723"/>
    </source>
</evidence>
<dbReference type="Proteomes" id="UP001139994">
    <property type="component" value="Unassembled WGS sequence"/>
</dbReference>
<keyword evidence="2" id="KW-0863">Zinc-finger</keyword>
<evidence type="ECO:0000256" key="2">
    <source>
        <dbReference type="ARBA" id="ARBA00022771"/>
    </source>
</evidence>